<evidence type="ECO:0000256" key="2">
    <source>
        <dbReference type="ARBA" id="ARBA00004389"/>
    </source>
</evidence>
<dbReference type="Gene3D" id="6.10.140.2150">
    <property type="match status" value="1"/>
</dbReference>
<comment type="pathway">
    <text evidence="3">Lipid metabolism; sphingolipid metabolism.</text>
</comment>
<keyword evidence="7 16" id="KW-0663">Pyridoxal phosphate</keyword>
<evidence type="ECO:0000256" key="4">
    <source>
        <dbReference type="ARBA" id="ARBA00004991"/>
    </source>
</evidence>
<reference evidence="18" key="1">
    <citation type="submission" date="2023-03" db="EMBL/GenBank/DDBJ databases">
        <title>Massive genome expansion in bonnet fungi (Mycena s.s.) driven by repeated elements and novel gene families across ecological guilds.</title>
        <authorList>
            <consortium name="Lawrence Berkeley National Laboratory"/>
            <person name="Harder C.B."/>
            <person name="Miyauchi S."/>
            <person name="Viragh M."/>
            <person name="Kuo A."/>
            <person name="Thoen E."/>
            <person name="Andreopoulos B."/>
            <person name="Lu D."/>
            <person name="Skrede I."/>
            <person name="Drula E."/>
            <person name="Henrissat B."/>
            <person name="Morin E."/>
            <person name="Kohler A."/>
            <person name="Barry K."/>
            <person name="LaButti K."/>
            <person name="Morin E."/>
            <person name="Salamov A."/>
            <person name="Lipzen A."/>
            <person name="Mereny Z."/>
            <person name="Hegedus B."/>
            <person name="Baldrian P."/>
            <person name="Stursova M."/>
            <person name="Weitz H."/>
            <person name="Taylor A."/>
            <person name="Grigoriev I.V."/>
            <person name="Nagy L.G."/>
            <person name="Martin F."/>
            <person name="Kauserud H."/>
        </authorList>
    </citation>
    <scope>NUCLEOTIDE SEQUENCE</scope>
    <source>
        <strain evidence="18">CBHHK182m</strain>
    </source>
</reference>
<comment type="cofactor">
    <cofactor evidence="1 16 17">
        <name>pyridoxal 5'-phosphate</name>
        <dbReference type="ChEBI" id="CHEBI:597326"/>
    </cofactor>
</comment>
<keyword evidence="9" id="KW-1133">Transmembrane helix</keyword>
<dbReference type="InterPro" id="IPR002129">
    <property type="entry name" value="PyrdxlP-dep_de-COase"/>
</dbReference>
<evidence type="ECO:0000256" key="16">
    <source>
        <dbReference type="PIRSR" id="PIRSR602129-50"/>
    </source>
</evidence>
<evidence type="ECO:0000256" key="14">
    <source>
        <dbReference type="ARBA" id="ARBA00038965"/>
    </source>
</evidence>
<dbReference type="GO" id="GO:0030170">
    <property type="term" value="F:pyridoxal phosphate binding"/>
    <property type="evidence" value="ECO:0007669"/>
    <property type="project" value="InterPro"/>
</dbReference>
<dbReference type="InterPro" id="IPR050477">
    <property type="entry name" value="GrpII_AminoAcid_Decarb"/>
</dbReference>
<dbReference type="GO" id="GO:0030149">
    <property type="term" value="P:sphingolipid catabolic process"/>
    <property type="evidence" value="ECO:0007669"/>
    <property type="project" value="TreeGrafter"/>
</dbReference>
<dbReference type="PANTHER" id="PTHR42735">
    <property type="match status" value="1"/>
</dbReference>
<dbReference type="EMBL" id="JARKIB010000210">
    <property type="protein sequence ID" value="KAJ7723521.1"/>
    <property type="molecule type" value="Genomic_DNA"/>
</dbReference>
<dbReference type="InterPro" id="IPR015421">
    <property type="entry name" value="PyrdxlP-dep_Trfase_major"/>
</dbReference>
<dbReference type="GO" id="GO:0019752">
    <property type="term" value="P:carboxylic acid metabolic process"/>
    <property type="evidence" value="ECO:0007669"/>
    <property type="project" value="InterPro"/>
</dbReference>
<comment type="similarity">
    <text evidence="13">Belongs to the group II decarboxylase family. Sphingosine-1-phosphate lyase subfamily.</text>
</comment>
<keyword evidence="10" id="KW-0443">Lipid metabolism</keyword>
<dbReference type="AlphaFoldDB" id="A0AAD7HMB6"/>
<dbReference type="InterPro" id="IPR015424">
    <property type="entry name" value="PyrdxlP-dep_Trfase"/>
</dbReference>
<dbReference type="GO" id="GO:0008117">
    <property type="term" value="F:sphinganine-1-phosphate aldolase activity"/>
    <property type="evidence" value="ECO:0007669"/>
    <property type="project" value="UniProtKB-EC"/>
</dbReference>
<keyword evidence="19" id="KW-1185">Reference proteome</keyword>
<comment type="pathway">
    <text evidence="4">Sphingolipid metabolism.</text>
</comment>
<evidence type="ECO:0000256" key="1">
    <source>
        <dbReference type="ARBA" id="ARBA00001933"/>
    </source>
</evidence>
<dbReference type="GO" id="GO:0016740">
    <property type="term" value="F:transferase activity"/>
    <property type="evidence" value="ECO:0007669"/>
    <property type="project" value="UniProtKB-KW"/>
</dbReference>
<evidence type="ECO:0000256" key="11">
    <source>
        <dbReference type="ARBA" id="ARBA00023136"/>
    </source>
</evidence>
<evidence type="ECO:0000256" key="5">
    <source>
        <dbReference type="ARBA" id="ARBA00022692"/>
    </source>
</evidence>
<evidence type="ECO:0000256" key="3">
    <source>
        <dbReference type="ARBA" id="ARBA00004760"/>
    </source>
</evidence>
<protein>
    <recommendedName>
        <fullName evidence="14">sphinganine-1-phosphate aldolase</fullName>
        <ecNumber evidence="14">4.1.2.27</ecNumber>
    </recommendedName>
    <alternativeName>
        <fullName evidence="15">Sphingosine-1-phosphate aldolase</fullName>
    </alternativeName>
</protein>
<dbReference type="Gene3D" id="3.90.1150.10">
    <property type="entry name" value="Aspartate Aminotransferase, domain 1"/>
    <property type="match status" value="1"/>
</dbReference>
<dbReference type="EC" id="4.1.2.27" evidence="14"/>
<dbReference type="FunFam" id="3.40.640.10:FF:000020">
    <property type="entry name" value="sphingosine-1-phosphate lyase 1"/>
    <property type="match status" value="1"/>
</dbReference>
<evidence type="ECO:0000256" key="8">
    <source>
        <dbReference type="ARBA" id="ARBA00022919"/>
    </source>
</evidence>
<evidence type="ECO:0000313" key="19">
    <source>
        <dbReference type="Proteomes" id="UP001215598"/>
    </source>
</evidence>
<feature type="modified residue" description="N6-(pyridoxal phosphate)lysine" evidence="16">
    <location>
        <position position="320"/>
    </location>
</feature>
<evidence type="ECO:0000256" key="17">
    <source>
        <dbReference type="RuleBase" id="RU000382"/>
    </source>
</evidence>
<sequence length="511" mass="56003">MDSRRVLSLKVYETVKTLLFVYVVLRQSLKAKRHLRARGLITSFREFYTWITQHVIMLALRLPAAQRKVRTEMDKAKLDIEKQLVPQGPDVTRHLALPEEGQTPEWILAEMDKMDSEKATGSWKLGKLSGAVYHGGDDLERVIVAAYAKYMVSNPLHPDVFPAVRKMEAEIVAMTLRLYNNPNGAGTMTSGGTESIIMSVKTHRDWARAVKGITEPEIVVPASAHAAFDKGAAYLKIKVHSIPVDPYTRKVDLKAIVGSTINFPDGNQDDIEGLGKLAAKYKIGLHVDCCLGSFIVPYLEKAGTIRRVPGVTAISCDTHKYGFCSQVLEGSSVIMYRDSDLRRYQYYVNPDWSGGVYASPSLSGSRPGAIIAGTWAAMQYMGSNGYLESCRSIVQTTRKIADSIVADIPELYILGSPPASVVAFGSKHPKVNVLEVGDKMSKRGWHLNCRLTVNTVDQFLADLKDAVQDAKLKPSGEGTMVAVYGLGNSSAVGPAMVGQLATAFLDTLYKA</sequence>
<evidence type="ECO:0000256" key="7">
    <source>
        <dbReference type="ARBA" id="ARBA00022898"/>
    </source>
</evidence>
<dbReference type="Proteomes" id="UP001215598">
    <property type="component" value="Unassembled WGS sequence"/>
</dbReference>
<dbReference type="Pfam" id="PF00282">
    <property type="entry name" value="Pyridoxal_deC"/>
    <property type="match status" value="1"/>
</dbReference>
<evidence type="ECO:0000256" key="9">
    <source>
        <dbReference type="ARBA" id="ARBA00022989"/>
    </source>
</evidence>
<evidence type="ECO:0000256" key="12">
    <source>
        <dbReference type="ARBA" id="ARBA00023239"/>
    </source>
</evidence>
<keyword evidence="11" id="KW-0472">Membrane</keyword>
<keyword evidence="6" id="KW-0256">Endoplasmic reticulum</keyword>
<keyword evidence="12 17" id="KW-0456">Lyase</keyword>
<evidence type="ECO:0000256" key="6">
    <source>
        <dbReference type="ARBA" id="ARBA00022824"/>
    </source>
</evidence>
<comment type="subcellular location">
    <subcellularLocation>
        <location evidence="2">Endoplasmic reticulum membrane</location>
        <topology evidence="2">Single-pass membrane protein</topology>
    </subcellularLocation>
</comment>
<gene>
    <name evidence="18" type="ORF">B0H16DRAFT_1598330</name>
</gene>
<organism evidence="18 19">
    <name type="scientific">Mycena metata</name>
    <dbReference type="NCBI Taxonomy" id="1033252"/>
    <lineage>
        <taxon>Eukaryota</taxon>
        <taxon>Fungi</taxon>
        <taxon>Dikarya</taxon>
        <taxon>Basidiomycota</taxon>
        <taxon>Agaricomycotina</taxon>
        <taxon>Agaricomycetes</taxon>
        <taxon>Agaricomycetidae</taxon>
        <taxon>Agaricales</taxon>
        <taxon>Marasmiineae</taxon>
        <taxon>Mycenaceae</taxon>
        <taxon>Mycena</taxon>
    </lineage>
</organism>
<evidence type="ECO:0000256" key="15">
    <source>
        <dbReference type="ARBA" id="ARBA00042568"/>
    </source>
</evidence>
<dbReference type="SUPFAM" id="SSF53383">
    <property type="entry name" value="PLP-dependent transferases"/>
    <property type="match status" value="1"/>
</dbReference>
<accession>A0AAD7HMB6</accession>
<dbReference type="PANTHER" id="PTHR42735:SF6">
    <property type="entry name" value="SPHINGOSINE-1-PHOSPHATE LYASE 1"/>
    <property type="match status" value="1"/>
</dbReference>
<comment type="caution">
    <text evidence="18">The sequence shown here is derived from an EMBL/GenBank/DDBJ whole genome shotgun (WGS) entry which is preliminary data.</text>
</comment>
<keyword evidence="8" id="KW-0746">Sphingolipid metabolism</keyword>
<evidence type="ECO:0000313" key="18">
    <source>
        <dbReference type="EMBL" id="KAJ7723521.1"/>
    </source>
</evidence>
<name>A0AAD7HMB6_9AGAR</name>
<keyword evidence="5" id="KW-0812">Transmembrane</keyword>
<dbReference type="GO" id="GO:0005789">
    <property type="term" value="C:endoplasmic reticulum membrane"/>
    <property type="evidence" value="ECO:0007669"/>
    <property type="project" value="UniProtKB-SubCell"/>
</dbReference>
<dbReference type="InterPro" id="IPR015422">
    <property type="entry name" value="PyrdxlP-dep_Trfase_small"/>
</dbReference>
<evidence type="ECO:0000256" key="13">
    <source>
        <dbReference type="ARBA" id="ARBA00038302"/>
    </source>
</evidence>
<proteinExistence type="inferred from homology"/>
<keyword evidence="18" id="KW-0808">Transferase</keyword>
<evidence type="ECO:0000256" key="10">
    <source>
        <dbReference type="ARBA" id="ARBA00023098"/>
    </source>
</evidence>
<dbReference type="Gene3D" id="3.40.640.10">
    <property type="entry name" value="Type I PLP-dependent aspartate aminotransferase-like (Major domain)"/>
    <property type="match status" value="1"/>
</dbReference>